<dbReference type="Pfam" id="PF10091">
    <property type="entry name" value="Glycoamylase"/>
    <property type="match status" value="1"/>
</dbReference>
<dbReference type="PIRSF" id="PIRSF028431">
    <property type="entry name" value="UCP028431"/>
    <property type="match status" value="1"/>
</dbReference>
<reference evidence="3 4" key="1">
    <citation type="submission" date="2018-05" db="EMBL/GenBank/DDBJ databases">
        <title>Comparative genomic sequence analysis between strain HN4 and CCM 8460T (Falsochrobactrum ovis) will provide more evidence to prove that HN4 is a new species of Falsochrobactrum.</title>
        <authorList>
            <person name="Lyu W."/>
            <person name="Sun L."/>
            <person name="Yao L."/>
        </authorList>
    </citation>
    <scope>NUCLEOTIDE SEQUENCE [LARGE SCALE GENOMIC DNA]</scope>
    <source>
        <strain evidence="3 4">HN4</strain>
    </source>
</reference>
<evidence type="ECO:0000256" key="1">
    <source>
        <dbReference type="SAM" id="Phobius"/>
    </source>
</evidence>
<evidence type="ECO:0000259" key="2">
    <source>
        <dbReference type="Pfam" id="PF10091"/>
    </source>
</evidence>
<dbReference type="Gene3D" id="1.50.10.140">
    <property type="match status" value="1"/>
</dbReference>
<keyword evidence="1" id="KW-0812">Transmembrane</keyword>
<feature type="domain" description="Glycoamylase-like" evidence="2">
    <location>
        <begin position="199"/>
        <end position="411"/>
    </location>
</feature>
<gene>
    <name evidence="3" type="ORF">DKP76_17305</name>
</gene>
<dbReference type="InterPro" id="IPR016883">
    <property type="entry name" value="UCP028431"/>
</dbReference>
<proteinExistence type="predicted"/>
<dbReference type="EMBL" id="QGDB01000010">
    <property type="protein sequence ID" value="PWL16428.1"/>
    <property type="molecule type" value="Genomic_DNA"/>
</dbReference>
<evidence type="ECO:0000313" key="3">
    <source>
        <dbReference type="EMBL" id="PWL16428.1"/>
    </source>
</evidence>
<dbReference type="InterPro" id="IPR019282">
    <property type="entry name" value="Glycoamylase-like_cons_dom"/>
</dbReference>
<feature type="transmembrane region" description="Helical" evidence="1">
    <location>
        <begin position="62"/>
        <end position="83"/>
    </location>
</feature>
<keyword evidence="1" id="KW-0472">Membrane</keyword>
<dbReference type="AlphaFoldDB" id="A0A316J5I8"/>
<protein>
    <recommendedName>
        <fullName evidence="2">Glycoamylase-like domain-containing protein</fullName>
    </recommendedName>
</protein>
<accession>A0A316J5I8</accession>
<name>A0A316J5I8_9HYPH</name>
<evidence type="ECO:0000313" key="4">
    <source>
        <dbReference type="Proteomes" id="UP000245865"/>
    </source>
</evidence>
<organism evidence="3 4">
    <name type="scientific">Falsochrobactrum shanghaiense</name>
    <dbReference type="NCBI Taxonomy" id="2201899"/>
    <lineage>
        <taxon>Bacteria</taxon>
        <taxon>Pseudomonadati</taxon>
        <taxon>Pseudomonadota</taxon>
        <taxon>Alphaproteobacteria</taxon>
        <taxon>Hyphomicrobiales</taxon>
        <taxon>Brucellaceae</taxon>
        <taxon>Falsochrobactrum</taxon>
    </lineage>
</organism>
<keyword evidence="4" id="KW-1185">Reference proteome</keyword>
<sequence>MLYRLASPSQEQTHHPDVSDEVEVLLHCVQRRTFAYFWEGAHPSSGLAYDRRLTYGTPKNDLVAIGASGFSFIATIIGVYRGWIVRDEALERLTMMLSTLEKASRYHGVFSHFINGATGETVAFSRFDDGGDLVETALLLQGMICAREFFCGSDPVETDIRQRIDIIVNQVEWDWYTKDGKATLFWHWSPKHSWRKNLPVSGWNEALMCYVLALGAGTHAIDVSLYHSGWARFGHFRNGTSYYGLELLLGKPFGGPLFLSQLSFCVLDPRLWQDGYADYWQQASAHAAINYRHCVKNPHGYYGYGPDCWGLTACHGPNGYLNCCPVNDAGIIAPSAALSSFPFLPREAEAALRFFLRYKNGRLLGRYGFVDAFAPDTGWIARTSLALNQGSTLAMIENYRTGLPWQLFAKAPEWQKAQRLIGNRLCFPF</sequence>
<dbReference type="OrthoDB" id="5937621at2"/>
<keyword evidence="1" id="KW-1133">Transmembrane helix</keyword>
<dbReference type="Proteomes" id="UP000245865">
    <property type="component" value="Unassembled WGS sequence"/>
</dbReference>
<comment type="caution">
    <text evidence="3">The sequence shown here is derived from an EMBL/GenBank/DDBJ whole genome shotgun (WGS) entry which is preliminary data.</text>
</comment>